<gene>
    <name evidence="8" type="ORF">MNOR_LOCUS31708</name>
</gene>
<sequence length="121" mass="14038">MVKVTSRRRGSQCTAYGCNKRRKTIAEQIDNNRSDSDGSPDDISSSKKEHPRTFHKFPTDPVQRTKWIKNMHRQGWVPGISALICSDHFLETDLVRTTQFTRLTKDAIPTRFKEIPEHLKK</sequence>
<dbReference type="GO" id="GO:0008270">
    <property type="term" value="F:zinc ion binding"/>
    <property type="evidence" value="ECO:0007669"/>
    <property type="project" value="UniProtKB-KW"/>
</dbReference>
<comment type="caution">
    <text evidence="8">The sequence shown here is derived from an EMBL/GenBank/DDBJ whole genome shotgun (WGS) entry which is preliminary data.</text>
</comment>
<feature type="non-terminal residue" evidence="8">
    <location>
        <position position="121"/>
    </location>
</feature>
<dbReference type="InterPro" id="IPR006612">
    <property type="entry name" value="THAP_Znf"/>
</dbReference>
<name>A0AAV2S4F1_MEGNR</name>
<dbReference type="PROSITE" id="PS50950">
    <property type="entry name" value="ZF_THAP"/>
    <property type="match status" value="1"/>
</dbReference>
<evidence type="ECO:0000256" key="5">
    <source>
        <dbReference type="PROSITE-ProRule" id="PRU00309"/>
    </source>
</evidence>
<organism evidence="8 9">
    <name type="scientific">Meganyctiphanes norvegica</name>
    <name type="common">Northern krill</name>
    <name type="synonym">Thysanopoda norvegica</name>
    <dbReference type="NCBI Taxonomy" id="48144"/>
    <lineage>
        <taxon>Eukaryota</taxon>
        <taxon>Metazoa</taxon>
        <taxon>Ecdysozoa</taxon>
        <taxon>Arthropoda</taxon>
        <taxon>Crustacea</taxon>
        <taxon>Multicrustacea</taxon>
        <taxon>Malacostraca</taxon>
        <taxon>Eumalacostraca</taxon>
        <taxon>Eucarida</taxon>
        <taxon>Euphausiacea</taxon>
        <taxon>Euphausiidae</taxon>
        <taxon>Meganyctiphanes</taxon>
    </lineage>
</organism>
<dbReference type="Gene3D" id="6.20.210.20">
    <property type="entry name" value="THAP domain"/>
    <property type="match status" value="1"/>
</dbReference>
<reference evidence="8 9" key="1">
    <citation type="submission" date="2024-05" db="EMBL/GenBank/DDBJ databases">
        <authorList>
            <person name="Wallberg A."/>
        </authorList>
    </citation>
    <scope>NUCLEOTIDE SEQUENCE [LARGE SCALE GENOMIC DNA]</scope>
</reference>
<dbReference type="PANTHER" id="PTHR47696">
    <property type="entry name" value="THAP DOMAIN-CONTAINING PROTEIN 2"/>
    <property type="match status" value="1"/>
</dbReference>
<dbReference type="InterPro" id="IPR038441">
    <property type="entry name" value="THAP_Znf_sf"/>
</dbReference>
<evidence type="ECO:0000256" key="6">
    <source>
        <dbReference type="SAM" id="MobiDB-lite"/>
    </source>
</evidence>
<evidence type="ECO:0000313" key="8">
    <source>
        <dbReference type="EMBL" id="CAL4156374.1"/>
    </source>
</evidence>
<dbReference type="AlphaFoldDB" id="A0AAV2S4F1"/>
<keyword evidence="1" id="KW-0479">Metal-binding</keyword>
<feature type="domain" description="THAP-type" evidence="7">
    <location>
        <begin position="9"/>
        <end position="112"/>
    </location>
</feature>
<dbReference type="SMART" id="SM00692">
    <property type="entry name" value="DM3"/>
    <property type="match status" value="1"/>
</dbReference>
<proteinExistence type="predicted"/>
<keyword evidence="4 5" id="KW-0238">DNA-binding</keyword>
<dbReference type="Pfam" id="PF05485">
    <property type="entry name" value="THAP"/>
    <property type="match status" value="1"/>
</dbReference>
<dbReference type="GO" id="GO:0003677">
    <property type="term" value="F:DNA binding"/>
    <property type="evidence" value="ECO:0007669"/>
    <property type="project" value="UniProtKB-UniRule"/>
</dbReference>
<feature type="region of interest" description="Disordered" evidence="6">
    <location>
        <begin position="24"/>
        <end position="61"/>
    </location>
</feature>
<evidence type="ECO:0000259" key="7">
    <source>
        <dbReference type="PROSITE" id="PS50950"/>
    </source>
</evidence>
<keyword evidence="9" id="KW-1185">Reference proteome</keyword>
<accession>A0AAV2S4F1</accession>
<dbReference type="Proteomes" id="UP001497623">
    <property type="component" value="Unassembled WGS sequence"/>
</dbReference>
<keyword evidence="3" id="KW-0862">Zinc</keyword>
<evidence type="ECO:0000256" key="2">
    <source>
        <dbReference type="ARBA" id="ARBA00022771"/>
    </source>
</evidence>
<evidence type="ECO:0000256" key="4">
    <source>
        <dbReference type="ARBA" id="ARBA00023125"/>
    </source>
</evidence>
<evidence type="ECO:0000313" key="9">
    <source>
        <dbReference type="Proteomes" id="UP001497623"/>
    </source>
</evidence>
<dbReference type="SMART" id="SM00980">
    <property type="entry name" value="THAP"/>
    <property type="match status" value="1"/>
</dbReference>
<evidence type="ECO:0000256" key="3">
    <source>
        <dbReference type="ARBA" id="ARBA00022833"/>
    </source>
</evidence>
<dbReference type="InterPro" id="IPR026521">
    <property type="entry name" value="THAP2"/>
</dbReference>
<protein>
    <recommendedName>
        <fullName evidence="7">THAP-type domain-containing protein</fullName>
    </recommendedName>
</protein>
<dbReference type="SUPFAM" id="SSF57716">
    <property type="entry name" value="Glucocorticoid receptor-like (DNA-binding domain)"/>
    <property type="match status" value="1"/>
</dbReference>
<dbReference type="EMBL" id="CAXKWB010041445">
    <property type="protein sequence ID" value="CAL4156374.1"/>
    <property type="molecule type" value="Genomic_DNA"/>
</dbReference>
<evidence type="ECO:0000256" key="1">
    <source>
        <dbReference type="ARBA" id="ARBA00022723"/>
    </source>
</evidence>
<dbReference type="PANTHER" id="PTHR47696:SF1">
    <property type="entry name" value="THAP DOMAIN-CONTAINING PROTEIN 2"/>
    <property type="match status" value="1"/>
</dbReference>
<keyword evidence="2 5" id="KW-0863">Zinc-finger</keyword>